<dbReference type="PANTHER" id="PTHR31384">
    <property type="entry name" value="AUXIN RESPONSE FACTOR 4-RELATED"/>
    <property type="match status" value="1"/>
</dbReference>
<dbReference type="CDD" id="cd10017">
    <property type="entry name" value="B3_DNA"/>
    <property type="match status" value="1"/>
</dbReference>
<dbReference type="EnsemblPlants" id="OGLUM07G04880.1">
    <property type="protein sequence ID" value="OGLUM07G04880.1"/>
    <property type="gene ID" value="OGLUM07G04880"/>
</dbReference>
<dbReference type="HOGENOM" id="CLU_020046_1_0_1"/>
<reference evidence="7" key="1">
    <citation type="submission" date="2015-04" db="UniProtKB">
        <authorList>
            <consortium name="EnsemblPlants"/>
        </authorList>
    </citation>
    <scope>IDENTIFICATION</scope>
</reference>
<keyword evidence="8" id="KW-1185">Reference proteome</keyword>
<dbReference type="PANTHER" id="PTHR31384:SF94">
    <property type="entry name" value="AUXIN RESPONSE FACTOR 17"/>
    <property type="match status" value="1"/>
</dbReference>
<dbReference type="InterPro" id="IPR015300">
    <property type="entry name" value="DNA-bd_pseudobarrel_sf"/>
</dbReference>
<keyword evidence="3" id="KW-0238">DNA-binding</keyword>
<evidence type="ECO:0000256" key="2">
    <source>
        <dbReference type="ARBA" id="ARBA00023015"/>
    </source>
</evidence>
<evidence type="ECO:0000259" key="6">
    <source>
        <dbReference type="PROSITE" id="PS50863"/>
    </source>
</evidence>
<comment type="subcellular location">
    <subcellularLocation>
        <location evidence="1">Nucleus</location>
    </subcellularLocation>
</comment>
<dbReference type="GO" id="GO:0009725">
    <property type="term" value="P:response to hormone"/>
    <property type="evidence" value="ECO:0007669"/>
    <property type="project" value="InterPro"/>
</dbReference>
<accession>A0A0E0AGK2</accession>
<dbReference type="GO" id="GO:0006355">
    <property type="term" value="P:regulation of DNA-templated transcription"/>
    <property type="evidence" value="ECO:0007669"/>
    <property type="project" value="InterPro"/>
</dbReference>
<keyword evidence="5" id="KW-0539">Nucleus</keyword>
<evidence type="ECO:0000313" key="8">
    <source>
        <dbReference type="Proteomes" id="UP000026961"/>
    </source>
</evidence>
<dbReference type="Gene3D" id="2.40.330.10">
    <property type="entry name" value="DNA-binding pseudobarrel domain"/>
    <property type="match status" value="1"/>
</dbReference>
<dbReference type="STRING" id="40148.A0A0E0AGK2"/>
<dbReference type="Proteomes" id="UP000026961">
    <property type="component" value="Chromosome 7"/>
</dbReference>
<evidence type="ECO:0000256" key="4">
    <source>
        <dbReference type="ARBA" id="ARBA00023163"/>
    </source>
</evidence>
<dbReference type="Gramene" id="OGLUM07G04880.1">
    <property type="protein sequence ID" value="OGLUM07G04880.1"/>
    <property type="gene ID" value="OGLUM07G04880"/>
</dbReference>
<dbReference type="SMR" id="A0A0E0AGK2"/>
<dbReference type="eggNOG" id="ENOG502QVP0">
    <property type="taxonomic scope" value="Eukaryota"/>
</dbReference>
<keyword evidence="2" id="KW-0805">Transcription regulation</keyword>
<protein>
    <recommendedName>
        <fullName evidence="6">TF-B3 domain-containing protein</fullName>
    </recommendedName>
</protein>
<dbReference type="InterPro" id="IPR003340">
    <property type="entry name" value="B3_DNA-bd"/>
</dbReference>
<dbReference type="GO" id="GO:0005634">
    <property type="term" value="C:nucleus"/>
    <property type="evidence" value="ECO:0007669"/>
    <property type="project" value="UniProtKB-SubCell"/>
</dbReference>
<feature type="domain" description="TF-B3" evidence="6">
    <location>
        <begin position="125"/>
        <end position="228"/>
    </location>
</feature>
<evidence type="ECO:0000256" key="5">
    <source>
        <dbReference type="ARBA" id="ARBA00023242"/>
    </source>
</evidence>
<dbReference type="GO" id="GO:0003677">
    <property type="term" value="F:DNA binding"/>
    <property type="evidence" value="ECO:0007669"/>
    <property type="project" value="UniProtKB-KW"/>
</dbReference>
<dbReference type="Pfam" id="PF02362">
    <property type="entry name" value="B3"/>
    <property type="match status" value="1"/>
</dbReference>
<proteinExistence type="predicted"/>
<keyword evidence="4" id="KW-0804">Transcription</keyword>
<dbReference type="PROSITE" id="PS50863">
    <property type="entry name" value="B3"/>
    <property type="match status" value="1"/>
</dbReference>
<dbReference type="InterPro" id="IPR044835">
    <property type="entry name" value="ARF_plant"/>
</dbReference>
<name>A0A0E0AGK2_9ORYZ</name>
<evidence type="ECO:0000313" key="7">
    <source>
        <dbReference type="EnsemblPlants" id="OGLUM07G04880.1"/>
    </source>
</evidence>
<dbReference type="AlphaFoldDB" id="A0A0E0AGK2"/>
<evidence type="ECO:0000256" key="3">
    <source>
        <dbReference type="ARBA" id="ARBA00023125"/>
    </source>
</evidence>
<dbReference type="SUPFAM" id="SSF101936">
    <property type="entry name" value="DNA-binding pseudobarrel domain"/>
    <property type="match status" value="1"/>
</dbReference>
<reference evidence="7" key="2">
    <citation type="submission" date="2018-05" db="EMBL/GenBank/DDBJ databases">
        <title>OgluRS3 (Oryza glumaepatula Reference Sequence Version 3).</title>
        <authorList>
            <person name="Zhang J."/>
            <person name="Kudrna D."/>
            <person name="Lee S."/>
            <person name="Talag J."/>
            <person name="Welchert J."/>
            <person name="Wing R.A."/>
        </authorList>
    </citation>
    <scope>NUCLEOTIDE SEQUENCE [LARGE SCALE GENOMIC DNA]</scope>
</reference>
<evidence type="ECO:0000256" key="1">
    <source>
        <dbReference type="ARBA" id="ARBA00004123"/>
    </source>
</evidence>
<organism evidence="7">
    <name type="scientific">Oryza glumipatula</name>
    <dbReference type="NCBI Taxonomy" id="40148"/>
    <lineage>
        <taxon>Eukaryota</taxon>
        <taxon>Viridiplantae</taxon>
        <taxon>Streptophyta</taxon>
        <taxon>Embryophyta</taxon>
        <taxon>Tracheophyta</taxon>
        <taxon>Spermatophyta</taxon>
        <taxon>Magnoliopsida</taxon>
        <taxon>Liliopsida</taxon>
        <taxon>Poales</taxon>
        <taxon>Poaceae</taxon>
        <taxon>BOP clade</taxon>
        <taxon>Oryzoideae</taxon>
        <taxon>Oryzeae</taxon>
        <taxon>Oryzinae</taxon>
        <taxon>Oryza</taxon>
    </lineage>
</organism>
<sequence>MAALPPPPLADDGDGIVDRAMWLACAAPNSGRLPAVGSVVFYFVDGHAAQFCQFPAPLLEQLAVPGPRVFLCTVAGVRLRADALTNEAYADITLDPVADNDVPHLAPAPAPAPAAAAGGQQLRYFVKTLMISDFDFRIRFSAPMADAKGVFPPLVDAKAVQPLLVKDLQGSPMTFDYGRKGKRVTLAKVWKKFRDDMDFVDGDSVIFMRRRDDGDDDGELYVGVRRQRTLERPLRNTMRRSRSPTPPQAAVQEAVLAAAGQAAAGERFRVAYRSRQDGDEFVVPREAVDEGLRARLTSLVEVEFVWAVEDGAPPIVGPRGKVTAIATGQLWRNLEIVWDGNSEMDMSANFWQVRPVEEVDISPSTPPKRLKNCEIDDTASSSVSVDNGDEQVPTMRQRLEALFPDNI</sequence>
<dbReference type="SMART" id="SM01019">
    <property type="entry name" value="B3"/>
    <property type="match status" value="1"/>
</dbReference>